<protein>
    <recommendedName>
        <fullName evidence="3">Aminoglycoside phosphotransferase domain-containing protein</fullName>
    </recommendedName>
</protein>
<accession>A0AAD8PX73</accession>
<dbReference type="AlphaFoldDB" id="A0AAD8PX73"/>
<reference evidence="1" key="1">
    <citation type="submission" date="2021-06" db="EMBL/GenBank/DDBJ databases">
        <title>Comparative genomics, transcriptomics and evolutionary studies reveal genomic signatures of adaptation to plant cell wall in hemibiotrophic fungi.</title>
        <authorList>
            <consortium name="DOE Joint Genome Institute"/>
            <person name="Baroncelli R."/>
            <person name="Diaz J.F."/>
            <person name="Benocci T."/>
            <person name="Peng M."/>
            <person name="Battaglia E."/>
            <person name="Haridas S."/>
            <person name="Andreopoulos W."/>
            <person name="Labutti K."/>
            <person name="Pangilinan J."/>
            <person name="Floch G.L."/>
            <person name="Makela M.R."/>
            <person name="Henrissat B."/>
            <person name="Grigoriev I.V."/>
            <person name="Crouch J.A."/>
            <person name="De Vries R.P."/>
            <person name="Sukno S.A."/>
            <person name="Thon M.R."/>
        </authorList>
    </citation>
    <scope>NUCLEOTIDE SEQUENCE</scope>
    <source>
        <strain evidence="1">CBS 125086</strain>
    </source>
</reference>
<dbReference type="PANTHER" id="PTHR21310:SF15">
    <property type="entry name" value="AMINOGLYCOSIDE PHOSPHOTRANSFERASE DOMAIN-CONTAINING PROTEIN"/>
    <property type="match status" value="1"/>
</dbReference>
<dbReference type="InterPro" id="IPR051678">
    <property type="entry name" value="AGP_Transferase"/>
</dbReference>
<dbReference type="InterPro" id="IPR011009">
    <property type="entry name" value="Kinase-like_dom_sf"/>
</dbReference>
<dbReference type="PANTHER" id="PTHR21310">
    <property type="entry name" value="AMINOGLYCOSIDE PHOSPHOTRANSFERASE-RELATED-RELATED"/>
    <property type="match status" value="1"/>
</dbReference>
<dbReference type="EMBL" id="JAHLJV010000044">
    <property type="protein sequence ID" value="KAK1585453.1"/>
    <property type="molecule type" value="Genomic_DNA"/>
</dbReference>
<proteinExistence type="predicted"/>
<dbReference type="RefSeq" id="XP_060412477.1">
    <property type="nucleotide sequence ID" value="XM_060562550.1"/>
</dbReference>
<organism evidence="1 2">
    <name type="scientific">Colletotrichum navitas</name>
    <dbReference type="NCBI Taxonomy" id="681940"/>
    <lineage>
        <taxon>Eukaryota</taxon>
        <taxon>Fungi</taxon>
        <taxon>Dikarya</taxon>
        <taxon>Ascomycota</taxon>
        <taxon>Pezizomycotina</taxon>
        <taxon>Sordariomycetes</taxon>
        <taxon>Hypocreomycetidae</taxon>
        <taxon>Glomerellales</taxon>
        <taxon>Glomerellaceae</taxon>
        <taxon>Colletotrichum</taxon>
        <taxon>Colletotrichum graminicola species complex</taxon>
    </lineage>
</organism>
<keyword evidence="2" id="KW-1185">Reference proteome</keyword>
<dbReference type="Proteomes" id="UP001230504">
    <property type="component" value="Unassembled WGS sequence"/>
</dbReference>
<evidence type="ECO:0008006" key="3">
    <source>
        <dbReference type="Google" id="ProtNLM"/>
    </source>
</evidence>
<name>A0AAD8PX73_9PEZI</name>
<dbReference type="SUPFAM" id="SSF56112">
    <property type="entry name" value="Protein kinase-like (PK-like)"/>
    <property type="match status" value="1"/>
</dbReference>
<evidence type="ECO:0000313" key="1">
    <source>
        <dbReference type="EMBL" id="KAK1585453.1"/>
    </source>
</evidence>
<sequence length="406" mass="45494">MSGTAQDCLVPDLTTLSGISELDGITICKYRIISNSSNTCTAVAYFEEDQSPCGLPTHLIIRLEKSRDGNPLIATAALQRLAHRRLPYLVPKVWGAGHTQTEKGTKLSYMLSQFYMHTCTLESVWNDMDKSSRQALVEQVVSTLCQLKDVSLANANDETDILRGTPFERIKTGRSAMVGGPAYGYFRDFSSLLMRTLSPGNNRCSIDQKPDGSVAIQMESPQEIGFSFAQTDLDLLLHMSVLCHNNLEPRNILVREVITDDNNRMTYQLVSVISWEMAGFFPFAFEVGYKDTCLGLQNQSWSWYSLYRRSAGRILSETAPVARPIWSRLIRAMVLTDIAKKEANKLNVGNLVQKLWHEREQTIAYVDAEMGYAKTSNIAGVESFSTADNTELELVALRKLGYIEDR</sequence>
<gene>
    <name evidence="1" type="ORF">LY79DRAFT_650889</name>
</gene>
<comment type="caution">
    <text evidence="1">The sequence shown here is derived from an EMBL/GenBank/DDBJ whole genome shotgun (WGS) entry which is preliminary data.</text>
</comment>
<evidence type="ECO:0000313" key="2">
    <source>
        <dbReference type="Proteomes" id="UP001230504"/>
    </source>
</evidence>
<dbReference type="GeneID" id="85446790"/>